<dbReference type="RefSeq" id="WP_263337110.1">
    <property type="nucleotide sequence ID" value="NZ_JAGSYH010000004.1"/>
</dbReference>
<evidence type="ECO:0000256" key="1">
    <source>
        <dbReference type="SAM" id="SignalP"/>
    </source>
</evidence>
<keyword evidence="1" id="KW-0732">Signal</keyword>
<reference evidence="3" key="1">
    <citation type="journal article" date="2019" name="Int. J. Syst. Evol. Microbiol.">
        <title>The Global Catalogue of Microorganisms (GCM) 10K type strain sequencing project: providing services to taxonomists for standard genome sequencing and annotation.</title>
        <authorList>
            <consortium name="The Broad Institute Genomics Platform"/>
            <consortium name="The Broad Institute Genome Sequencing Center for Infectious Disease"/>
            <person name="Wu L."/>
            <person name="Ma J."/>
        </authorList>
    </citation>
    <scope>NUCLEOTIDE SEQUENCE [LARGE SCALE GENOMIC DNA]</scope>
    <source>
        <strain evidence="3">JCM 4087</strain>
    </source>
</reference>
<feature type="signal peptide" evidence="1">
    <location>
        <begin position="1"/>
        <end position="22"/>
    </location>
</feature>
<comment type="caution">
    <text evidence="2">The sequence shown here is derived from an EMBL/GenBank/DDBJ whole genome shotgun (WGS) entry which is preliminary data.</text>
</comment>
<sequence>MKRVSFLASSALALLYISPILAAGPDKPQVKPMAGPRATALRETPLYVAPDTGSQRVDRVQEGRELVVAETSGPWIRVFANTDIEEVSEKDSPVFGQETTPPPISGWIEAKGIVRDTAPNGDAILMGEAATMERLAEDARGPRNAGQTARLLYRRLVEFFPQSPLAGEASWRAADIRWQFQKADSARLPSSKERDPYLRELMDEDELRKVIKNYPGSKDADYAAYELIENKLCGDWQGQAKCPEKEAEAYEKFANEHPNGPRTAQALYQVVYRMAVLGDMYSADGNDKKAAAARNHAREIAGKMKDKFSDSDYTDRAATLVYKFEQGVAVYGEDQN</sequence>
<protein>
    <submittedName>
        <fullName evidence="2">Tol-pal system YbgF family protein</fullName>
    </submittedName>
</protein>
<name>A0ABW1EBI0_9BACT</name>
<organism evidence="2 3">
    <name type="scientific">Acidicapsa dinghuensis</name>
    <dbReference type="NCBI Taxonomy" id="2218256"/>
    <lineage>
        <taxon>Bacteria</taxon>
        <taxon>Pseudomonadati</taxon>
        <taxon>Acidobacteriota</taxon>
        <taxon>Terriglobia</taxon>
        <taxon>Terriglobales</taxon>
        <taxon>Acidobacteriaceae</taxon>
        <taxon>Acidicapsa</taxon>
    </lineage>
</organism>
<dbReference type="Gene3D" id="1.25.40.10">
    <property type="entry name" value="Tetratricopeptide repeat domain"/>
    <property type="match status" value="1"/>
</dbReference>
<accession>A0ABW1EBI0</accession>
<dbReference type="InterPro" id="IPR011990">
    <property type="entry name" value="TPR-like_helical_dom_sf"/>
</dbReference>
<dbReference type="EMBL" id="JBHSPH010000002">
    <property type="protein sequence ID" value="MFC5861652.1"/>
    <property type="molecule type" value="Genomic_DNA"/>
</dbReference>
<evidence type="ECO:0000313" key="3">
    <source>
        <dbReference type="Proteomes" id="UP001596091"/>
    </source>
</evidence>
<proteinExistence type="predicted"/>
<evidence type="ECO:0000313" key="2">
    <source>
        <dbReference type="EMBL" id="MFC5861652.1"/>
    </source>
</evidence>
<keyword evidence="3" id="KW-1185">Reference proteome</keyword>
<dbReference type="Proteomes" id="UP001596091">
    <property type="component" value="Unassembled WGS sequence"/>
</dbReference>
<gene>
    <name evidence="2" type="ORF">ACFPT7_05060</name>
</gene>
<feature type="chain" id="PRO_5045260229" evidence="1">
    <location>
        <begin position="23"/>
        <end position="336"/>
    </location>
</feature>